<comment type="caution">
    <text evidence="1">The sequence shown here is derived from an EMBL/GenBank/DDBJ whole genome shotgun (WGS) entry which is preliminary data.</text>
</comment>
<dbReference type="EMBL" id="JAAIUW010000005">
    <property type="protein sequence ID" value="KAF7832751.1"/>
    <property type="molecule type" value="Genomic_DNA"/>
</dbReference>
<organism evidence="1 2">
    <name type="scientific">Senna tora</name>
    <dbReference type="NCBI Taxonomy" id="362788"/>
    <lineage>
        <taxon>Eukaryota</taxon>
        <taxon>Viridiplantae</taxon>
        <taxon>Streptophyta</taxon>
        <taxon>Embryophyta</taxon>
        <taxon>Tracheophyta</taxon>
        <taxon>Spermatophyta</taxon>
        <taxon>Magnoliopsida</taxon>
        <taxon>eudicotyledons</taxon>
        <taxon>Gunneridae</taxon>
        <taxon>Pentapetalae</taxon>
        <taxon>rosids</taxon>
        <taxon>fabids</taxon>
        <taxon>Fabales</taxon>
        <taxon>Fabaceae</taxon>
        <taxon>Caesalpinioideae</taxon>
        <taxon>Cassia clade</taxon>
        <taxon>Senna</taxon>
    </lineage>
</organism>
<name>A0A835C3N1_9FABA</name>
<accession>A0A835C3N1</accession>
<protein>
    <submittedName>
        <fullName evidence="1">Uncharacterized protein</fullName>
    </submittedName>
</protein>
<dbReference type="AlphaFoldDB" id="A0A835C3N1"/>
<evidence type="ECO:0000313" key="1">
    <source>
        <dbReference type="EMBL" id="KAF7832751.1"/>
    </source>
</evidence>
<reference evidence="1" key="1">
    <citation type="submission" date="2020-09" db="EMBL/GenBank/DDBJ databases">
        <title>Genome-Enabled Discovery of Anthraquinone Biosynthesis in Senna tora.</title>
        <authorList>
            <person name="Kang S.-H."/>
            <person name="Pandey R.P."/>
            <person name="Lee C.-M."/>
            <person name="Sim J.-S."/>
            <person name="Jeong J.-T."/>
            <person name="Choi B.-S."/>
            <person name="Jung M."/>
            <person name="Ginzburg D."/>
            <person name="Zhao K."/>
            <person name="Won S.Y."/>
            <person name="Oh T.-J."/>
            <person name="Yu Y."/>
            <person name="Kim N.-H."/>
            <person name="Lee O.R."/>
            <person name="Lee T.-H."/>
            <person name="Bashyal P."/>
            <person name="Kim T.-S."/>
            <person name="Lee W.-H."/>
            <person name="Kawkins C."/>
            <person name="Kim C.-K."/>
            <person name="Kim J.S."/>
            <person name="Ahn B.O."/>
            <person name="Rhee S.Y."/>
            <person name="Sohng J.K."/>
        </authorList>
    </citation>
    <scope>NUCLEOTIDE SEQUENCE</scope>
    <source>
        <tissue evidence="1">Leaf</tissue>
    </source>
</reference>
<keyword evidence="2" id="KW-1185">Reference proteome</keyword>
<evidence type="ECO:0000313" key="2">
    <source>
        <dbReference type="Proteomes" id="UP000634136"/>
    </source>
</evidence>
<proteinExistence type="predicted"/>
<sequence length="55" mass="5849">MATGQISRRRGLVASNLAGENTEVLRVSEGEEASTAAEEFLCCAASVDVVDEKDY</sequence>
<gene>
    <name evidence="1" type="ORF">G2W53_015084</name>
</gene>
<dbReference type="Proteomes" id="UP000634136">
    <property type="component" value="Unassembled WGS sequence"/>
</dbReference>